<dbReference type="SUPFAM" id="SSF52009">
    <property type="entry name" value="Phosphohistidine domain"/>
    <property type="match status" value="1"/>
</dbReference>
<feature type="domain" description="Pyruvate phosphate dikinase AMP/ATP-binding" evidence="3">
    <location>
        <begin position="19"/>
        <end position="259"/>
    </location>
</feature>
<dbReference type="EMBL" id="JAKRKC020000001">
    <property type="protein sequence ID" value="MCK2213670.1"/>
    <property type="molecule type" value="Genomic_DNA"/>
</dbReference>
<evidence type="ECO:0000313" key="5">
    <source>
        <dbReference type="Proteomes" id="UP001317259"/>
    </source>
</evidence>
<dbReference type="Gene3D" id="3.30.1490.20">
    <property type="entry name" value="ATP-grasp fold, A domain"/>
    <property type="match status" value="1"/>
</dbReference>
<dbReference type="InterPro" id="IPR051549">
    <property type="entry name" value="PEP_Utilizing_Enz"/>
</dbReference>
<evidence type="ECO:0000259" key="2">
    <source>
        <dbReference type="Pfam" id="PF00391"/>
    </source>
</evidence>
<reference evidence="4 5" key="1">
    <citation type="submission" date="2022-04" db="EMBL/GenBank/DDBJ databases">
        <title>Genome draft of Actinomadura sp. ATCC 31491.</title>
        <authorList>
            <person name="Shi X."/>
            <person name="Du Y."/>
        </authorList>
    </citation>
    <scope>NUCLEOTIDE SEQUENCE [LARGE SCALE GENOMIC DNA]</scope>
    <source>
        <strain evidence="4 5">ATCC 31491</strain>
    </source>
</reference>
<dbReference type="SUPFAM" id="SSF56059">
    <property type="entry name" value="Glutathione synthetase ATP-binding domain-like"/>
    <property type="match status" value="1"/>
</dbReference>
<dbReference type="PANTHER" id="PTHR43615">
    <property type="entry name" value="PHOSPHOENOLPYRUVATE SYNTHASE-RELATED"/>
    <property type="match status" value="1"/>
</dbReference>
<keyword evidence="5" id="KW-1185">Reference proteome</keyword>
<organism evidence="4 5">
    <name type="scientific">Actinomadura luzonensis</name>
    <dbReference type="NCBI Taxonomy" id="2805427"/>
    <lineage>
        <taxon>Bacteria</taxon>
        <taxon>Bacillati</taxon>
        <taxon>Actinomycetota</taxon>
        <taxon>Actinomycetes</taxon>
        <taxon>Streptosporangiales</taxon>
        <taxon>Thermomonosporaceae</taxon>
        <taxon>Actinomadura</taxon>
    </lineage>
</organism>
<name>A0ABT0FMW6_9ACTN</name>
<accession>A0ABT0FMW6</accession>
<dbReference type="InterPro" id="IPR013815">
    <property type="entry name" value="ATP_grasp_subdomain_1"/>
</dbReference>
<dbReference type="Proteomes" id="UP001317259">
    <property type="component" value="Unassembled WGS sequence"/>
</dbReference>
<dbReference type="InterPro" id="IPR036637">
    <property type="entry name" value="Phosphohistidine_dom_sf"/>
</dbReference>
<evidence type="ECO:0000256" key="1">
    <source>
        <dbReference type="SAM" id="MobiDB-lite"/>
    </source>
</evidence>
<proteinExistence type="predicted"/>
<dbReference type="InterPro" id="IPR002192">
    <property type="entry name" value="PPDK_AMP/ATP-bd"/>
</dbReference>
<dbReference type="RefSeq" id="WP_242371904.1">
    <property type="nucleotide sequence ID" value="NZ_JAKRKC020000001.1"/>
</dbReference>
<protein>
    <submittedName>
        <fullName evidence="4">PEP-utilizing enzyme</fullName>
    </submittedName>
</protein>
<evidence type="ECO:0000259" key="3">
    <source>
        <dbReference type="Pfam" id="PF01326"/>
    </source>
</evidence>
<evidence type="ECO:0000313" key="4">
    <source>
        <dbReference type="EMBL" id="MCK2213670.1"/>
    </source>
</evidence>
<comment type="caution">
    <text evidence="4">The sequence shown here is derived from an EMBL/GenBank/DDBJ whole genome shotgun (WGS) entry which is preliminary data.</text>
</comment>
<sequence length="875" mass="92321">MGSDLITELAGAAAADPAYAGGKGASLAAMVRSGLPVPGGFVISTAAYRRHVAERGLDAMIDAAVKRATTDADTAGADTTGADTTGADTTGADTAEAASAELRAAFEEGPAPAWLREALAPAYRALGEPPVAVRSSATAEDLPTASFAGQQESVLDVSGLDAVCAAVRRCWSSLWTARALAYRREQDVGEESLAMAVVVQRMVPAELAGVLFTADPVTGRRDRVVVEAVPGLGEALVSGRVTPDRWVLDAASGRVLSRTGRSVTGLPAGRLAELGARAAALFGGPQDVEWAVAGGECLLLQSRPITSLFPLPAAPPGDGPRVYLAALLVAQGIAEPLTPAGNAFMAEVVGRWIRYLWSGSYGRPGEPSAAGMPVLACRLYGDITPLLLRPRLAYRVAARLRTKDPQAEQILTEWLRANSARLPRPRGASLPRGLARVAPGILTGLAAALAAPARTRRRLVARADRRLADAERRSAALTSPRAQVDVATGVLPVLVVRLVVEQLAPVCAEILLRVLAEGLVRRWLGTVSAMEPVRRWLPYDPTMAMGAELARLAGRAGEPSPADPEVRRFLAGYGHRAPSREIDLGLPRLADDPAYVMELIRGYRHSGEAASRFAEGAARSRAAERELVARVRRAKGVWRAAILATVLRRHRELGGLRERPKFDLVRVVALARRTLLRTGVALVERGLLDDPDDVFYLDLADLRRAVTDDAGDGTASRTPGVAAWWPGERAAARRREYRRELRRRRVPRLLVSDGETIYGAAAPAGGPAAGLSGTPVSPGVHEGVVRVLLSPVGANLRPGEVLVAPSTDPGWTPLFLLAGALVMEVGGVISHGSVVAREYGIPAVAGIQDATSRLRTGQRVRVDGENGVVTLLDPG</sequence>
<feature type="compositionally biased region" description="Low complexity" evidence="1">
    <location>
        <begin position="71"/>
        <end position="90"/>
    </location>
</feature>
<dbReference type="Pfam" id="PF01326">
    <property type="entry name" value="PPDK_N"/>
    <property type="match status" value="1"/>
</dbReference>
<dbReference type="InterPro" id="IPR008279">
    <property type="entry name" value="PEP-util_enz_mobile_dom"/>
</dbReference>
<dbReference type="Pfam" id="PF00391">
    <property type="entry name" value="PEP-utilizers"/>
    <property type="match status" value="1"/>
</dbReference>
<dbReference type="Gene3D" id="3.50.30.10">
    <property type="entry name" value="Phosphohistidine domain"/>
    <property type="match status" value="1"/>
</dbReference>
<feature type="region of interest" description="Disordered" evidence="1">
    <location>
        <begin position="70"/>
        <end position="90"/>
    </location>
</feature>
<feature type="domain" description="PEP-utilising enzyme mobile" evidence="2">
    <location>
        <begin position="797"/>
        <end position="867"/>
    </location>
</feature>
<gene>
    <name evidence="4" type="ORF">MF672_007680</name>
</gene>
<dbReference type="Gene3D" id="3.30.470.20">
    <property type="entry name" value="ATP-grasp fold, B domain"/>
    <property type="match status" value="2"/>
</dbReference>
<dbReference type="PANTHER" id="PTHR43615:SF1">
    <property type="entry name" value="PPDK_N DOMAIN-CONTAINING PROTEIN"/>
    <property type="match status" value="1"/>
</dbReference>